<comment type="caution">
    <text evidence="2">The sequence shown here is derived from an EMBL/GenBank/DDBJ whole genome shotgun (WGS) entry which is preliminary data.</text>
</comment>
<dbReference type="Pfam" id="PF17667">
    <property type="entry name" value="Pkinase_fungal"/>
    <property type="match status" value="1"/>
</dbReference>
<reference evidence="2" key="1">
    <citation type="submission" date="2021-10" db="EMBL/GenBank/DDBJ databases">
        <title>De novo Genome Assembly of Clathrus columnatus (Basidiomycota, Fungi) Using Illumina and Nanopore Sequence Data.</title>
        <authorList>
            <person name="Ogiso-Tanaka E."/>
            <person name="Itagaki H."/>
            <person name="Hosoya T."/>
            <person name="Hosaka K."/>
        </authorList>
    </citation>
    <scope>NUCLEOTIDE SEQUENCE</scope>
    <source>
        <strain evidence="2">MO-923</strain>
    </source>
</reference>
<organism evidence="2 3">
    <name type="scientific">Clathrus columnatus</name>
    <dbReference type="NCBI Taxonomy" id="1419009"/>
    <lineage>
        <taxon>Eukaryota</taxon>
        <taxon>Fungi</taxon>
        <taxon>Dikarya</taxon>
        <taxon>Basidiomycota</taxon>
        <taxon>Agaricomycotina</taxon>
        <taxon>Agaricomycetes</taxon>
        <taxon>Phallomycetidae</taxon>
        <taxon>Phallales</taxon>
        <taxon>Clathraceae</taxon>
        <taxon>Clathrus</taxon>
    </lineage>
</organism>
<protein>
    <recommendedName>
        <fullName evidence="1">Fungal-type protein kinase domain-containing protein</fullName>
    </recommendedName>
</protein>
<dbReference type="Proteomes" id="UP001050691">
    <property type="component" value="Unassembled WGS sequence"/>
</dbReference>
<feature type="domain" description="Fungal-type protein kinase" evidence="1">
    <location>
        <begin position="193"/>
        <end position="374"/>
    </location>
</feature>
<sequence>MGTPARFRVKPLYFHLVSSGISQSCRTLKAISPPPNNKASIKTILNVEALRCIWQKMNLQAARETILHYRIAKDYISGIPKFPRKTGFKVLARPICRISVNGPDNSSTLYSFEWQTNNTVPTQNVTPGGRNQPTFARKKTDGLGSIPGRIRSVRDMWGKDSRHFVESNPFNNIRKDRFIPGLLRLMSKWVVTGFELDACESVLEFLKVIYDLVETHQQVSERGVLHRNITWDTVLCRPQHFSENAPTSFLIRTSGEGDKESLCLLRGFENSCFTKDQKFRGGIKTNMFMACDLLYGERGYEMLRRYHVPPVTLNQLGLEGEALELYTRFYGQTSWLQSVLSGAVKEVHPFTSGDFTISSQPHHDMESVYWIILRTISARGTDKDDAYSIVTFPVQKEIWALRLHPIYQPLTGMVADMGQYIAMRWSRFPDAPFWHSHEAFKRLLLREIVRMNKRNDPIPLWGLF</sequence>
<dbReference type="InterPro" id="IPR040976">
    <property type="entry name" value="Pkinase_fungal"/>
</dbReference>
<evidence type="ECO:0000313" key="2">
    <source>
        <dbReference type="EMBL" id="GJJ08991.1"/>
    </source>
</evidence>
<dbReference type="AlphaFoldDB" id="A0AAV5A8V7"/>
<dbReference type="EMBL" id="BPWL01000003">
    <property type="protein sequence ID" value="GJJ08991.1"/>
    <property type="molecule type" value="Genomic_DNA"/>
</dbReference>
<keyword evidence="3" id="KW-1185">Reference proteome</keyword>
<evidence type="ECO:0000259" key="1">
    <source>
        <dbReference type="Pfam" id="PF17667"/>
    </source>
</evidence>
<evidence type="ECO:0000313" key="3">
    <source>
        <dbReference type="Proteomes" id="UP001050691"/>
    </source>
</evidence>
<name>A0AAV5A8V7_9AGAM</name>
<accession>A0AAV5A8V7</accession>
<proteinExistence type="predicted"/>
<gene>
    <name evidence="2" type="ORF">Clacol_003212</name>
</gene>
<dbReference type="PROSITE" id="PS51257">
    <property type="entry name" value="PROKAR_LIPOPROTEIN"/>
    <property type="match status" value="1"/>
</dbReference>